<feature type="region of interest" description="Disordered" evidence="1">
    <location>
        <begin position="1"/>
        <end position="40"/>
    </location>
</feature>
<sequence>MSKSATAESNEDHESLKTGEKHGGEDEEKENGEGAINASSAVTSSTLMTVSTVTATTNQFMHSPEFRRHFVDYIRDDTFMALRFATKLWMRSRTS</sequence>
<comment type="caution">
    <text evidence="2">The sequence shown here is derived from an EMBL/GenBank/DDBJ whole genome shotgun (WGS) entry which is preliminary data.</text>
</comment>
<dbReference type="AlphaFoldDB" id="A0A9W6ZNH0"/>
<proteinExistence type="predicted"/>
<dbReference type="Proteomes" id="UP001165122">
    <property type="component" value="Unassembled WGS sequence"/>
</dbReference>
<evidence type="ECO:0000313" key="3">
    <source>
        <dbReference type="Proteomes" id="UP001165122"/>
    </source>
</evidence>
<evidence type="ECO:0000313" key="2">
    <source>
        <dbReference type="EMBL" id="GMH57914.1"/>
    </source>
</evidence>
<organism evidence="2 3">
    <name type="scientific">Triparma laevis f. longispina</name>
    <dbReference type="NCBI Taxonomy" id="1714387"/>
    <lineage>
        <taxon>Eukaryota</taxon>
        <taxon>Sar</taxon>
        <taxon>Stramenopiles</taxon>
        <taxon>Ochrophyta</taxon>
        <taxon>Bolidophyceae</taxon>
        <taxon>Parmales</taxon>
        <taxon>Triparmaceae</taxon>
        <taxon>Triparma</taxon>
    </lineage>
</organism>
<feature type="compositionally biased region" description="Basic and acidic residues" evidence="1">
    <location>
        <begin position="10"/>
        <end position="24"/>
    </location>
</feature>
<protein>
    <submittedName>
        <fullName evidence="2">Uncharacterized protein</fullName>
    </submittedName>
</protein>
<name>A0A9W6ZNH0_9STRA</name>
<reference evidence="3" key="1">
    <citation type="journal article" date="2023" name="Commun. Biol.">
        <title>Genome analysis of Parmales, the sister group of diatoms, reveals the evolutionary specialization of diatoms from phago-mixotrophs to photoautotrophs.</title>
        <authorList>
            <person name="Ban H."/>
            <person name="Sato S."/>
            <person name="Yoshikawa S."/>
            <person name="Yamada K."/>
            <person name="Nakamura Y."/>
            <person name="Ichinomiya M."/>
            <person name="Sato N."/>
            <person name="Blanc-Mathieu R."/>
            <person name="Endo H."/>
            <person name="Kuwata A."/>
            <person name="Ogata H."/>
        </authorList>
    </citation>
    <scope>NUCLEOTIDE SEQUENCE [LARGE SCALE GENOMIC DNA]</scope>
    <source>
        <strain evidence="3">NIES 3700</strain>
    </source>
</reference>
<keyword evidence="3" id="KW-1185">Reference proteome</keyword>
<dbReference type="EMBL" id="BRXW01000473">
    <property type="protein sequence ID" value="GMH57914.1"/>
    <property type="molecule type" value="Genomic_DNA"/>
</dbReference>
<gene>
    <name evidence="2" type="ORF">TrLO_g13696</name>
</gene>
<accession>A0A9W6ZNH0</accession>
<evidence type="ECO:0000256" key="1">
    <source>
        <dbReference type="SAM" id="MobiDB-lite"/>
    </source>
</evidence>